<dbReference type="GO" id="GO:0045022">
    <property type="term" value="P:early endosome to late endosome transport"/>
    <property type="evidence" value="ECO:0007669"/>
    <property type="project" value="TreeGrafter"/>
</dbReference>
<organism evidence="3 4">
    <name type="scientific">Rhizopus oryzae</name>
    <name type="common">Mucormycosis agent</name>
    <name type="synonym">Rhizopus arrhizus var. delemar</name>
    <dbReference type="NCBI Taxonomy" id="64495"/>
    <lineage>
        <taxon>Eukaryota</taxon>
        <taxon>Fungi</taxon>
        <taxon>Fungi incertae sedis</taxon>
        <taxon>Mucoromycota</taxon>
        <taxon>Mucoromycotina</taxon>
        <taxon>Mucoromycetes</taxon>
        <taxon>Mucorales</taxon>
        <taxon>Mucorineae</taxon>
        <taxon>Rhizopodaceae</taxon>
        <taxon>Rhizopus</taxon>
    </lineage>
</organism>
<dbReference type="PROSITE" id="PS51205">
    <property type="entry name" value="VPS9"/>
    <property type="match status" value="1"/>
</dbReference>
<dbReference type="GO" id="GO:0005769">
    <property type="term" value="C:early endosome"/>
    <property type="evidence" value="ECO:0007669"/>
    <property type="project" value="TreeGrafter"/>
</dbReference>
<dbReference type="Pfam" id="PF02204">
    <property type="entry name" value="VPS9"/>
    <property type="match status" value="1"/>
</dbReference>
<dbReference type="GO" id="GO:0035091">
    <property type="term" value="F:phosphatidylinositol binding"/>
    <property type="evidence" value="ECO:0007669"/>
    <property type="project" value="InterPro"/>
</dbReference>
<dbReference type="PANTHER" id="PTHR24170:SF1">
    <property type="entry name" value="DOMAIN PROTEIN, PUTATIVE (AFU_ORTHOLOGUE AFUA_1G09870)-RELATED"/>
    <property type="match status" value="1"/>
</dbReference>
<dbReference type="SMART" id="SM00167">
    <property type="entry name" value="VPS9"/>
    <property type="match status" value="1"/>
</dbReference>
<feature type="domain" description="VPS9" evidence="2">
    <location>
        <begin position="217"/>
        <end position="351"/>
    </location>
</feature>
<dbReference type="GO" id="GO:0000149">
    <property type="term" value="F:SNARE binding"/>
    <property type="evidence" value="ECO:0007669"/>
    <property type="project" value="TreeGrafter"/>
</dbReference>
<name>A0A9P7CB55_RHIOR</name>
<sequence length="1036" mass="117992">MLNSILNHPKLTREGVFSILLLPPATSNEPYDYDYLANHVIHIPFQQTLTCHHTPSLSKEEEKNQTLITISGNVLKSSHGCIISTCCRTNILYSKLVYNAHGQCTHLVLYLEQDIDPAYHKHDHASSAQKTMMGQLRHKEGLLPKIDRLVLQFCETATHCDSLEALREGMKAIVQDGYGMIESVVNPTGREMYRAFESYVMEESYDVVFFRIAQELFEKDATLSRALKELGYLDFSQIGLPDYVREERRRVADALVIFEKIGSFRTPAEKLDCLLETVDGLTEGAWGTDALVPLLLMTLIRSKVPHLVANVVYMKEYQLERGVTGGRDGYALSTLEGVMDYVLSSDLAPLSLQNKRLWQIVRQGDLVRFQQHPGPLDVRDPEGNNALLLACRWGQTELVEHIRQRQGIGADDVNDAGMTPLMCAVQSRSHRLVRALLQDDQVLSTIQAVDREGHSVLFYLAATRDVDLLDPLWRAIRPQADARLHRAAAHPCPIEFLPYLLPLSQPASKAHDGHTVDPLHRDLLSRLDRPLILHDRDRFGPCPLMAWASQGRLDLVELFLDMPEVALVIHQGQTLLHCIAARLTRGLTLGEMDLESVVEHCRPLIHARDGRGQTALHVAASQSGPLAHTFIRAIHRFGGALDWMNLCGARPVDGCQHPDTTCVLEDLTLDTSRPTALSPTSRYAWAVTRASVKRGVKNGLDIQFVMTSEQIGRPGTIKRVKRRLEEFVEFRNELVNRWPERIFPTLHDLMDPSCVHLDPPSYLLINTILSRLQYFMDWLQHHPVLQHHALVLSFVRQQPKPSALVEKLEEPGLVWMTNTNSKDEAYFFRYIQDNILLLQRNYLNVLNRGRRLNNAKQDLQVQLSSTVSTFKPVFQDPMETIKVCAECHDAPMNSLLKTLEMMYDLMSGGVLTLERSLGLIDRRNTLWQSVECQKETIRKPKGAWSSLFSKEKKKVEQEKRRVIQNMKELNELDRQMMRSHQILSDELAHFQQFHSKRLIQIIQQTVLNTLEVERYNLNLLIQSSNSFSSSFPTKQV</sequence>
<evidence type="ECO:0000259" key="2">
    <source>
        <dbReference type="PROSITE" id="PS51205"/>
    </source>
</evidence>
<dbReference type="Gene3D" id="1.20.1050.80">
    <property type="entry name" value="VPS9 domain"/>
    <property type="match status" value="1"/>
</dbReference>
<dbReference type="InterPro" id="IPR001683">
    <property type="entry name" value="PX_dom"/>
</dbReference>
<reference evidence="3" key="1">
    <citation type="journal article" date="2020" name="Microb. Genom.">
        <title>Genetic diversity of clinical and environmental Mucorales isolates obtained from an investigation of mucormycosis cases among solid organ transplant recipients.</title>
        <authorList>
            <person name="Nguyen M.H."/>
            <person name="Kaul D."/>
            <person name="Muto C."/>
            <person name="Cheng S.J."/>
            <person name="Richter R.A."/>
            <person name="Bruno V.M."/>
            <person name="Liu G."/>
            <person name="Beyhan S."/>
            <person name="Sundermann A.J."/>
            <person name="Mounaud S."/>
            <person name="Pasculle A.W."/>
            <person name="Nierman W.C."/>
            <person name="Driscoll E."/>
            <person name="Cumbie R."/>
            <person name="Clancy C.J."/>
            <person name="Dupont C.L."/>
        </authorList>
    </citation>
    <scope>NUCLEOTIDE SEQUENCE</scope>
    <source>
        <strain evidence="3">GL16</strain>
    </source>
</reference>
<dbReference type="AlphaFoldDB" id="A0A9P7CB55"/>
<evidence type="ECO:0000313" key="3">
    <source>
        <dbReference type="EMBL" id="KAG1545146.1"/>
    </source>
</evidence>
<dbReference type="Gene3D" id="1.25.40.20">
    <property type="entry name" value="Ankyrin repeat-containing domain"/>
    <property type="match status" value="2"/>
</dbReference>
<evidence type="ECO:0000313" key="4">
    <source>
        <dbReference type="Proteomes" id="UP000717996"/>
    </source>
</evidence>
<dbReference type="SUPFAM" id="SSF64268">
    <property type="entry name" value="PX domain"/>
    <property type="match status" value="1"/>
</dbReference>
<protein>
    <recommendedName>
        <fullName evidence="2">VPS9 domain-containing protein</fullName>
    </recommendedName>
</protein>
<accession>A0A9P7CB55</accession>
<dbReference type="SMART" id="SM00248">
    <property type="entry name" value="ANK"/>
    <property type="match status" value="3"/>
</dbReference>
<dbReference type="CDD" id="cd06093">
    <property type="entry name" value="PX_domain"/>
    <property type="match status" value="1"/>
</dbReference>
<gene>
    <name evidence="3" type="ORF">G6F51_005644</name>
</gene>
<dbReference type="SUPFAM" id="SSF109993">
    <property type="entry name" value="VPS9 domain"/>
    <property type="match status" value="1"/>
</dbReference>
<dbReference type="InterPro" id="IPR037191">
    <property type="entry name" value="VPS9_dom_sf"/>
</dbReference>
<dbReference type="GO" id="GO:0097422">
    <property type="term" value="C:tubular endosome"/>
    <property type="evidence" value="ECO:0007669"/>
    <property type="project" value="TreeGrafter"/>
</dbReference>
<evidence type="ECO:0000256" key="1">
    <source>
        <dbReference type="ARBA" id="ARBA00007428"/>
    </source>
</evidence>
<dbReference type="InterPro" id="IPR036770">
    <property type="entry name" value="Ankyrin_rpt-contain_sf"/>
</dbReference>
<dbReference type="Gene3D" id="3.30.1520.10">
    <property type="entry name" value="Phox-like domain"/>
    <property type="match status" value="1"/>
</dbReference>
<dbReference type="EMBL" id="JAANIT010000707">
    <property type="protein sequence ID" value="KAG1545146.1"/>
    <property type="molecule type" value="Genomic_DNA"/>
</dbReference>
<dbReference type="Pfam" id="PF00787">
    <property type="entry name" value="PX"/>
    <property type="match status" value="1"/>
</dbReference>
<dbReference type="GO" id="GO:0030133">
    <property type="term" value="C:transport vesicle"/>
    <property type="evidence" value="ECO:0007669"/>
    <property type="project" value="TreeGrafter"/>
</dbReference>
<dbReference type="Proteomes" id="UP000717996">
    <property type="component" value="Unassembled WGS sequence"/>
</dbReference>
<dbReference type="InterPro" id="IPR036871">
    <property type="entry name" value="PX_dom_sf"/>
</dbReference>
<dbReference type="GO" id="GO:0005770">
    <property type="term" value="C:late endosome"/>
    <property type="evidence" value="ECO:0007669"/>
    <property type="project" value="TreeGrafter"/>
</dbReference>
<comment type="caution">
    <text evidence="3">The sequence shown here is derived from an EMBL/GenBank/DDBJ whole genome shotgun (WGS) entry which is preliminary data.</text>
</comment>
<dbReference type="InterPro" id="IPR051248">
    <property type="entry name" value="UPF0507/Ank_repeat_27"/>
</dbReference>
<dbReference type="Pfam" id="PF12796">
    <property type="entry name" value="Ank_2"/>
    <property type="match status" value="1"/>
</dbReference>
<dbReference type="GO" id="GO:0005085">
    <property type="term" value="F:guanyl-nucleotide exchange factor activity"/>
    <property type="evidence" value="ECO:0007669"/>
    <property type="project" value="TreeGrafter"/>
</dbReference>
<dbReference type="InterPro" id="IPR003123">
    <property type="entry name" value="VPS9"/>
</dbReference>
<comment type="similarity">
    <text evidence="1">Belongs to the UPF0507 family.</text>
</comment>
<dbReference type="OrthoDB" id="7464126at2759"/>
<dbReference type="PANTHER" id="PTHR24170">
    <property type="entry name" value="ANKYRIN REPEAT DOMAIN-CONTAINING PROTEIN 27"/>
    <property type="match status" value="1"/>
</dbReference>
<dbReference type="GO" id="GO:0005886">
    <property type="term" value="C:plasma membrane"/>
    <property type="evidence" value="ECO:0007669"/>
    <property type="project" value="TreeGrafter"/>
</dbReference>
<dbReference type="SUPFAM" id="SSF48403">
    <property type="entry name" value="Ankyrin repeat"/>
    <property type="match status" value="1"/>
</dbReference>
<proteinExistence type="inferred from homology"/>
<dbReference type="InterPro" id="IPR002110">
    <property type="entry name" value="Ankyrin_rpt"/>
</dbReference>